<dbReference type="GO" id="GO:0003677">
    <property type="term" value="F:DNA binding"/>
    <property type="evidence" value="ECO:0007669"/>
    <property type="project" value="UniProtKB-KW"/>
</dbReference>
<keyword evidence="3" id="KW-0238">DNA-binding</keyword>
<dbReference type="GO" id="GO:0015628">
    <property type="term" value="P:protein secretion by the type II secretion system"/>
    <property type="evidence" value="ECO:0007669"/>
    <property type="project" value="TreeGrafter"/>
</dbReference>
<dbReference type="InterPro" id="IPR051675">
    <property type="entry name" value="Endo/Exo/Phosphatase_dom_1"/>
</dbReference>
<dbReference type="OrthoDB" id="9758724at2"/>
<accession>A0A3A9WHG1</accession>
<dbReference type="Gene3D" id="1.10.150.320">
    <property type="entry name" value="Photosystem II 12 kDa extrinsic protein"/>
    <property type="match status" value="1"/>
</dbReference>
<dbReference type="InterPro" id="IPR019554">
    <property type="entry name" value="Soluble_ligand-bd"/>
</dbReference>
<organism evidence="3 6">
    <name type="scientific">Streptomyces radicis</name>
    <dbReference type="NCBI Taxonomy" id="1750517"/>
    <lineage>
        <taxon>Bacteria</taxon>
        <taxon>Bacillati</taxon>
        <taxon>Actinomycetota</taxon>
        <taxon>Actinomycetes</taxon>
        <taxon>Kitasatosporales</taxon>
        <taxon>Streptomycetaceae</taxon>
        <taxon>Streptomyces</taxon>
    </lineage>
</organism>
<dbReference type="InterPro" id="IPR010994">
    <property type="entry name" value="RuvA_2-like"/>
</dbReference>
<comment type="caution">
    <text evidence="3">The sequence shown here is derived from an EMBL/GenBank/DDBJ whole genome shotgun (WGS) entry which is preliminary data.</text>
</comment>
<evidence type="ECO:0000256" key="1">
    <source>
        <dbReference type="SAM" id="MobiDB-lite"/>
    </source>
</evidence>
<evidence type="ECO:0000313" key="5">
    <source>
        <dbReference type="Proteomes" id="UP000268652"/>
    </source>
</evidence>
<proteinExistence type="predicted"/>
<reference evidence="5 6" key="1">
    <citation type="submission" date="2018-09" db="EMBL/GenBank/DDBJ databases">
        <title>Streptomyces sp. nov. DS1-2, an endophytic actinomycete isolated from roots of Dendrobium scabrilingue.</title>
        <authorList>
            <person name="Kuncharoen N."/>
            <person name="Kudo T."/>
            <person name="Ohkuma M."/>
            <person name="Yuki M."/>
            <person name="Tanasupawat S."/>
        </authorList>
    </citation>
    <scope>NUCLEOTIDE SEQUENCE [LARGE SCALE GENOMIC DNA]</scope>
    <source>
        <strain evidence="3 6">AZ1-7</strain>
        <strain evidence="4 5">DS1-2</strain>
    </source>
</reference>
<sequence length="208" mass="20724">MEPRALVALAVVLVVALGFAAHHVWTGRPRAAAVAERVPAAESDRSTEEGGPSAAPEDAEDSAGSAGSGGEVVIDVAGDVVEPGLYTLPAGSRVADAIEAAGGSEPGAPTEGLNRARPLVDGEQIVVGGEPTAPGAAAGPPGAEGGPISLNSATAEQFETLPGIGPVLAGRIVTHRETHGPFTAVEELGDVTGIGERRLADLRDRVTL</sequence>
<feature type="compositionally biased region" description="Low complexity" evidence="1">
    <location>
        <begin position="128"/>
        <end position="141"/>
    </location>
</feature>
<protein>
    <submittedName>
        <fullName evidence="3">ComEA family DNA-binding protein</fullName>
    </submittedName>
</protein>
<dbReference type="Pfam" id="PF10531">
    <property type="entry name" value="SLBB"/>
    <property type="match status" value="1"/>
</dbReference>
<feature type="domain" description="Soluble ligand binding" evidence="2">
    <location>
        <begin position="73"/>
        <end position="127"/>
    </location>
</feature>
<dbReference type="Gene3D" id="3.10.560.10">
    <property type="entry name" value="Outer membrane lipoprotein wza domain like"/>
    <property type="match status" value="1"/>
</dbReference>
<keyword evidence="5" id="KW-1185">Reference proteome</keyword>
<dbReference type="Pfam" id="PF12836">
    <property type="entry name" value="HHH_3"/>
    <property type="match status" value="1"/>
</dbReference>
<feature type="region of interest" description="Disordered" evidence="1">
    <location>
        <begin position="126"/>
        <end position="149"/>
    </location>
</feature>
<feature type="region of interest" description="Disordered" evidence="1">
    <location>
        <begin position="36"/>
        <end position="70"/>
    </location>
</feature>
<dbReference type="PANTHER" id="PTHR21180">
    <property type="entry name" value="ENDONUCLEASE/EXONUCLEASE/PHOSPHATASE FAMILY DOMAIN-CONTAINING PROTEIN 1"/>
    <property type="match status" value="1"/>
</dbReference>
<dbReference type="GO" id="GO:0015627">
    <property type="term" value="C:type II protein secretion system complex"/>
    <property type="evidence" value="ECO:0007669"/>
    <property type="project" value="TreeGrafter"/>
</dbReference>
<name>A0A3A9WHG1_9ACTN</name>
<evidence type="ECO:0000313" key="6">
    <source>
        <dbReference type="Proteomes" id="UP000275024"/>
    </source>
</evidence>
<dbReference type="EMBL" id="RBDX01000002">
    <property type="protein sequence ID" value="RKN12219.1"/>
    <property type="molecule type" value="Genomic_DNA"/>
</dbReference>
<evidence type="ECO:0000259" key="2">
    <source>
        <dbReference type="Pfam" id="PF10531"/>
    </source>
</evidence>
<dbReference type="AlphaFoldDB" id="A0A3A9WHG1"/>
<evidence type="ECO:0000313" key="3">
    <source>
        <dbReference type="EMBL" id="RKN12219.1"/>
    </source>
</evidence>
<dbReference type="SUPFAM" id="SSF47781">
    <property type="entry name" value="RuvA domain 2-like"/>
    <property type="match status" value="1"/>
</dbReference>
<evidence type="ECO:0000313" key="4">
    <source>
        <dbReference type="EMBL" id="RKN26104.1"/>
    </source>
</evidence>
<dbReference type="Proteomes" id="UP000275024">
    <property type="component" value="Unassembled WGS sequence"/>
</dbReference>
<gene>
    <name evidence="4" type="ORF">D7318_07455</name>
    <name evidence="3" type="ORF">D7319_03025</name>
</gene>
<dbReference type="EMBL" id="RBDY01000003">
    <property type="protein sequence ID" value="RKN26104.1"/>
    <property type="molecule type" value="Genomic_DNA"/>
</dbReference>
<dbReference type="Proteomes" id="UP000268652">
    <property type="component" value="Unassembled WGS sequence"/>
</dbReference>
<dbReference type="PANTHER" id="PTHR21180:SF32">
    <property type="entry name" value="ENDONUCLEASE_EXONUCLEASE_PHOSPHATASE FAMILY DOMAIN-CONTAINING PROTEIN 1"/>
    <property type="match status" value="1"/>
</dbReference>